<dbReference type="InterPro" id="IPR037066">
    <property type="entry name" value="Plug_dom_sf"/>
</dbReference>
<evidence type="ECO:0000256" key="11">
    <source>
        <dbReference type="RuleBase" id="RU003357"/>
    </source>
</evidence>
<dbReference type="EMBL" id="JACIBY010000005">
    <property type="protein sequence ID" value="MBB3838784.1"/>
    <property type="molecule type" value="Genomic_DNA"/>
</dbReference>
<dbReference type="InterPro" id="IPR000531">
    <property type="entry name" value="Beta-barrel_TonB"/>
</dbReference>
<reference evidence="14 15" key="1">
    <citation type="submission" date="2020-08" db="EMBL/GenBank/DDBJ databases">
        <title>Genomic Encyclopedia of Type Strains, Phase IV (KMG-IV): sequencing the most valuable type-strain genomes for metagenomic binning, comparative biology and taxonomic classification.</title>
        <authorList>
            <person name="Goeker M."/>
        </authorList>
    </citation>
    <scope>NUCLEOTIDE SEQUENCE [LARGE SCALE GENOMIC DNA]</scope>
    <source>
        <strain evidence="14 15">DSM 17976</strain>
    </source>
</reference>
<dbReference type="Proteomes" id="UP000541352">
    <property type="component" value="Unassembled WGS sequence"/>
</dbReference>
<keyword evidence="7 10" id="KW-0472">Membrane</keyword>
<dbReference type="PANTHER" id="PTHR30069">
    <property type="entry name" value="TONB-DEPENDENT OUTER MEMBRANE RECEPTOR"/>
    <property type="match status" value="1"/>
</dbReference>
<keyword evidence="4 10" id="KW-0812">Transmembrane</keyword>
<evidence type="ECO:0000313" key="15">
    <source>
        <dbReference type="Proteomes" id="UP000541352"/>
    </source>
</evidence>
<evidence type="ECO:0000259" key="12">
    <source>
        <dbReference type="Pfam" id="PF00593"/>
    </source>
</evidence>
<evidence type="ECO:0000256" key="5">
    <source>
        <dbReference type="ARBA" id="ARBA00022729"/>
    </source>
</evidence>
<feature type="domain" description="TonB-dependent receptor-like beta-barrel" evidence="12">
    <location>
        <begin position="390"/>
        <end position="759"/>
    </location>
</feature>
<dbReference type="Pfam" id="PF07715">
    <property type="entry name" value="Plug"/>
    <property type="match status" value="1"/>
</dbReference>
<dbReference type="Gene3D" id="2.170.130.10">
    <property type="entry name" value="TonB-dependent receptor, plug domain"/>
    <property type="match status" value="1"/>
</dbReference>
<keyword evidence="6 11" id="KW-0798">TonB box</keyword>
<name>A0A7W6EQN5_9BACT</name>
<evidence type="ECO:0000256" key="2">
    <source>
        <dbReference type="ARBA" id="ARBA00022448"/>
    </source>
</evidence>
<evidence type="ECO:0000259" key="13">
    <source>
        <dbReference type="Pfam" id="PF07715"/>
    </source>
</evidence>
<evidence type="ECO:0000256" key="1">
    <source>
        <dbReference type="ARBA" id="ARBA00004571"/>
    </source>
</evidence>
<dbReference type="Gene3D" id="2.40.170.20">
    <property type="entry name" value="TonB-dependent receptor, beta-barrel domain"/>
    <property type="match status" value="1"/>
</dbReference>
<accession>A0A7W6EQN5</accession>
<proteinExistence type="inferred from homology"/>
<comment type="similarity">
    <text evidence="10 11">Belongs to the TonB-dependent receptor family.</text>
</comment>
<evidence type="ECO:0000256" key="9">
    <source>
        <dbReference type="ARBA" id="ARBA00023237"/>
    </source>
</evidence>
<dbReference type="InterPro" id="IPR012910">
    <property type="entry name" value="Plug_dom"/>
</dbReference>
<dbReference type="InterPro" id="IPR036942">
    <property type="entry name" value="Beta-barrel_TonB_sf"/>
</dbReference>
<keyword evidence="5" id="KW-0732">Signal</keyword>
<dbReference type="PROSITE" id="PS52016">
    <property type="entry name" value="TONB_DEPENDENT_REC_3"/>
    <property type="match status" value="1"/>
</dbReference>
<keyword evidence="15" id="KW-1185">Reference proteome</keyword>
<gene>
    <name evidence="14" type="ORF">FHS57_002790</name>
</gene>
<dbReference type="RefSeq" id="WP_183974498.1">
    <property type="nucleotide sequence ID" value="NZ_JACIBY010000005.1"/>
</dbReference>
<dbReference type="SUPFAM" id="SSF49464">
    <property type="entry name" value="Carboxypeptidase regulatory domain-like"/>
    <property type="match status" value="1"/>
</dbReference>
<evidence type="ECO:0000256" key="3">
    <source>
        <dbReference type="ARBA" id="ARBA00022452"/>
    </source>
</evidence>
<feature type="domain" description="TonB-dependent receptor plug" evidence="13">
    <location>
        <begin position="149"/>
        <end position="247"/>
    </location>
</feature>
<dbReference type="Pfam" id="PF00593">
    <property type="entry name" value="TonB_dep_Rec_b-barrel"/>
    <property type="match status" value="1"/>
</dbReference>
<dbReference type="Pfam" id="PF13715">
    <property type="entry name" value="CarbopepD_reg_2"/>
    <property type="match status" value="1"/>
</dbReference>
<protein>
    <submittedName>
        <fullName evidence="14">Iron complex outermembrane receptor protein</fullName>
    </submittedName>
</protein>
<keyword evidence="2 10" id="KW-0813">Transport</keyword>
<dbReference type="GO" id="GO:0009279">
    <property type="term" value="C:cell outer membrane"/>
    <property type="evidence" value="ECO:0007669"/>
    <property type="project" value="UniProtKB-SubCell"/>
</dbReference>
<evidence type="ECO:0000256" key="7">
    <source>
        <dbReference type="ARBA" id="ARBA00023136"/>
    </source>
</evidence>
<organism evidence="14 15">
    <name type="scientific">Runella defluvii</name>
    <dbReference type="NCBI Taxonomy" id="370973"/>
    <lineage>
        <taxon>Bacteria</taxon>
        <taxon>Pseudomonadati</taxon>
        <taxon>Bacteroidota</taxon>
        <taxon>Cytophagia</taxon>
        <taxon>Cytophagales</taxon>
        <taxon>Spirosomataceae</taxon>
        <taxon>Runella</taxon>
    </lineage>
</organism>
<dbReference type="SUPFAM" id="SSF56935">
    <property type="entry name" value="Porins"/>
    <property type="match status" value="1"/>
</dbReference>
<evidence type="ECO:0000256" key="10">
    <source>
        <dbReference type="PROSITE-ProRule" id="PRU01360"/>
    </source>
</evidence>
<dbReference type="InterPro" id="IPR039426">
    <property type="entry name" value="TonB-dep_rcpt-like"/>
</dbReference>
<comment type="caution">
    <text evidence="14">The sequence shown here is derived from an EMBL/GenBank/DDBJ whole genome shotgun (WGS) entry which is preliminary data.</text>
</comment>
<sequence>MNKKELPPFPLFPLHPTRSKRRWQPQFFAGWVLFLLFHSAYAQTPKDCHCLIKGVVKDRETRQPIVGAILRIEGTSFFATTDTSGRYKIDQICQGKYTLECRIVGYKVIKTSIVLEHSAEEDLNLSEDEVHLQDVEIVARRIQTPLSQKSSLLEGQALDLTRGETLGDALKKISGVTTLQTGASISKPVIHGLHSNRVVIMNNGIRQEGQQWGSEHAPEIDPFIAKRLTVVKGAAGVRYGSDAIAGVILVEPDELPKSPRLSGEVNAAAFSNGRIGVVSGTLQGGLPQWKGWTWRIQGTLKNGGNIRTPDYFMANTGVRENNFSATTGYRSSRFGVEAFFSQFVNNIGIFSGSHIGSTSDLLNVIKNGEPFIKTGFTRNIERPNQLILHNLLKGKAFYNFNGNRLSWTVGRQFNRRAEYDLHGPQASTNPALLFRITTLTSDLVLDHKPLGNGKMSGQLGLSGLYQYNFTDGRPLIPDFEQTNIGIFGLERWVFQHWELEAGARFDWRQLDVFRFVGTTPDPRHHSFTNGSGTVGVVYTPDEKLSFRANFGTAWRPPTPNELYSKGVHHGAASYEEGDETLRPEVAYNLIGSVEYTSQRFKGELGMYHNQISDFIYLKPQAEPILTIRGAFPYFKYTQTDATFTGFDLDTQWDVIPKRFSHNLKLSYLRAYDRREQGYLVFIPANRIENELRWSVGKVFSSKDTYLMLSHLWVDKQRRVPPNSDFMEPPSAYHLWNINIGGMLSLKELSQLHWTFAVQNVLNTSYRDYLNRFRYFATEQGRNVSLKLRYTF</sequence>
<dbReference type="GO" id="GO:0015344">
    <property type="term" value="F:siderophore uptake transmembrane transporter activity"/>
    <property type="evidence" value="ECO:0007669"/>
    <property type="project" value="TreeGrafter"/>
</dbReference>
<keyword evidence="9 10" id="KW-0998">Cell outer membrane</keyword>
<dbReference type="PANTHER" id="PTHR30069:SF29">
    <property type="entry name" value="HEMOGLOBIN AND HEMOGLOBIN-HAPTOGLOBIN-BINDING PROTEIN 1-RELATED"/>
    <property type="match status" value="1"/>
</dbReference>
<evidence type="ECO:0000256" key="8">
    <source>
        <dbReference type="ARBA" id="ARBA00023170"/>
    </source>
</evidence>
<dbReference type="Gene3D" id="2.60.40.1120">
    <property type="entry name" value="Carboxypeptidase-like, regulatory domain"/>
    <property type="match status" value="1"/>
</dbReference>
<keyword evidence="8 14" id="KW-0675">Receptor</keyword>
<evidence type="ECO:0000313" key="14">
    <source>
        <dbReference type="EMBL" id="MBB3838784.1"/>
    </source>
</evidence>
<keyword evidence="3 10" id="KW-1134">Transmembrane beta strand</keyword>
<dbReference type="GO" id="GO:0044718">
    <property type="term" value="P:siderophore transmembrane transport"/>
    <property type="evidence" value="ECO:0007669"/>
    <property type="project" value="TreeGrafter"/>
</dbReference>
<comment type="subcellular location">
    <subcellularLocation>
        <location evidence="1 10">Cell outer membrane</location>
        <topology evidence="1 10">Multi-pass membrane protein</topology>
    </subcellularLocation>
</comment>
<dbReference type="InterPro" id="IPR008969">
    <property type="entry name" value="CarboxyPept-like_regulatory"/>
</dbReference>
<dbReference type="AlphaFoldDB" id="A0A7W6EQN5"/>
<evidence type="ECO:0000256" key="6">
    <source>
        <dbReference type="ARBA" id="ARBA00023077"/>
    </source>
</evidence>
<evidence type="ECO:0000256" key="4">
    <source>
        <dbReference type="ARBA" id="ARBA00022692"/>
    </source>
</evidence>